<dbReference type="InterPro" id="IPR011990">
    <property type="entry name" value="TPR-like_helical_dom_sf"/>
</dbReference>
<organism evidence="9 10">
    <name type="scientific">Streptomyces atroolivaceus</name>
    <dbReference type="NCBI Taxonomy" id="66869"/>
    <lineage>
        <taxon>Bacteria</taxon>
        <taxon>Bacillati</taxon>
        <taxon>Actinomycetota</taxon>
        <taxon>Actinomycetes</taxon>
        <taxon>Kitasatosporales</taxon>
        <taxon>Streptomycetaceae</taxon>
        <taxon>Streptomyces</taxon>
    </lineage>
</organism>
<dbReference type="SMART" id="SM01043">
    <property type="entry name" value="BTAD"/>
    <property type="match status" value="1"/>
</dbReference>
<dbReference type="SMART" id="SM00862">
    <property type="entry name" value="Trans_reg_C"/>
    <property type="match status" value="1"/>
</dbReference>
<dbReference type="InterPro" id="IPR016032">
    <property type="entry name" value="Sig_transdc_resp-reg_C-effctor"/>
</dbReference>
<evidence type="ECO:0000256" key="1">
    <source>
        <dbReference type="ARBA" id="ARBA00005820"/>
    </source>
</evidence>
<gene>
    <name evidence="9" type="ORF">ACFPL4_27550</name>
</gene>
<sequence length="319" mass="35299">MSTHHQFFILGPLTVHGVHGPVRLGGNRQRVLLTLLLLEANRVIGTDRLIEAVWREAPPATVRSQLRICVSGLRRLLSAAGVAAFIETHPSGYLIRVPRSHIDLAHFEDLLCRARAEARSASPERALTLFQQALQLWQGPVGVGLGSELLETVALKVNEDRLSAIEDRFELELALGRHRQVLGELARHVTENPFMESLCAQLMLALYRCGRTAEALSVYRDTRRRLARELGLEPGERLRRMERMILDGSAAGDASTVLPQSGLLAGPYAQTHEPQDRIAHLEREIAELRAAHLRHGRTTVLGDPTPMTTVLGDPAPADR</sequence>
<dbReference type="InterPro" id="IPR005158">
    <property type="entry name" value="BTAD"/>
</dbReference>
<keyword evidence="5" id="KW-0804">Transcription</keyword>
<dbReference type="InterPro" id="IPR051677">
    <property type="entry name" value="AfsR-DnrI-RedD_regulator"/>
</dbReference>
<evidence type="ECO:0000256" key="4">
    <source>
        <dbReference type="ARBA" id="ARBA00023125"/>
    </source>
</evidence>
<dbReference type="PROSITE" id="PS51755">
    <property type="entry name" value="OMPR_PHOB"/>
    <property type="match status" value="1"/>
</dbReference>
<accession>A0ABV9VGV8</accession>
<keyword evidence="3" id="KW-0805">Transcription regulation</keyword>
<feature type="DNA-binding region" description="OmpR/PhoB-type" evidence="6">
    <location>
        <begin position="1"/>
        <end position="97"/>
    </location>
</feature>
<evidence type="ECO:0000313" key="9">
    <source>
        <dbReference type="EMBL" id="MFC4982054.1"/>
    </source>
</evidence>
<evidence type="ECO:0000256" key="5">
    <source>
        <dbReference type="ARBA" id="ARBA00023163"/>
    </source>
</evidence>
<dbReference type="Pfam" id="PF03704">
    <property type="entry name" value="BTAD"/>
    <property type="match status" value="1"/>
</dbReference>
<dbReference type="SUPFAM" id="SSF48452">
    <property type="entry name" value="TPR-like"/>
    <property type="match status" value="1"/>
</dbReference>
<name>A0ABV9VGV8_STRAZ</name>
<dbReference type="RefSeq" id="WP_078598102.1">
    <property type="nucleotide sequence ID" value="NZ_CAKMXI010000012.1"/>
</dbReference>
<dbReference type="Proteomes" id="UP001595908">
    <property type="component" value="Unassembled WGS sequence"/>
</dbReference>
<dbReference type="Pfam" id="PF00486">
    <property type="entry name" value="Trans_reg_C"/>
    <property type="match status" value="1"/>
</dbReference>
<feature type="domain" description="OmpR/PhoB-type" evidence="8">
    <location>
        <begin position="1"/>
        <end position="97"/>
    </location>
</feature>
<evidence type="ECO:0000256" key="3">
    <source>
        <dbReference type="ARBA" id="ARBA00023015"/>
    </source>
</evidence>
<dbReference type="PANTHER" id="PTHR35807:SF1">
    <property type="entry name" value="TRANSCRIPTIONAL REGULATOR REDD"/>
    <property type="match status" value="1"/>
</dbReference>
<comment type="caution">
    <text evidence="9">The sequence shown here is derived from an EMBL/GenBank/DDBJ whole genome shotgun (WGS) entry which is preliminary data.</text>
</comment>
<dbReference type="Gene3D" id="1.10.10.10">
    <property type="entry name" value="Winged helix-like DNA-binding domain superfamily/Winged helix DNA-binding domain"/>
    <property type="match status" value="1"/>
</dbReference>
<dbReference type="EMBL" id="JBHSJE010000009">
    <property type="protein sequence ID" value="MFC4982054.1"/>
    <property type="molecule type" value="Genomic_DNA"/>
</dbReference>
<reference evidence="10" key="1">
    <citation type="journal article" date="2019" name="Int. J. Syst. Evol. Microbiol.">
        <title>The Global Catalogue of Microorganisms (GCM) 10K type strain sequencing project: providing services to taxonomists for standard genome sequencing and annotation.</title>
        <authorList>
            <consortium name="The Broad Institute Genomics Platform"/>
            <consortium name="The Broad Institute Genome Sequencing Center for Infectious Disease"/>
            <person name="Wu L."/>
            <person name="Ma J."/>
        </authorList>
    </citation>
    <scope>NUCLEOTIDE SEQUENCE [LARGE SCALE GENOMIC DNA]</scope>
    <source>
        <strain evidence="10">ICMP 257</strain>
    </source>
</reference>
<keyword evidence="10" id="KW-1185">Reference proteome</keyword>
<dbReference type="InterPro" id="IPR036388">
    <property type="entry name" value="WH-like_DNA-bd_sf"/>
</dbReference>
<proteinExistence type="inferred from homology"/>
<evidence type="ECO:0000256" key="2">
    <source>
        <dbReference type="ARBA" id="ARBA00023012"/>
    </source>
</evidence>
<evidence type="ECO:0000313" key="10">
    <source>
        <dbReference type="Proteomes" id="UP001595908"/>
    </source>
</evidence>
<protein>
    <submittedName>
        <fullName evidence="9">BTAD domain-containing putative transcriptional regulator</fullName>
    </submittedName>
</protein>
<keyword evidence="4 6" id="KW-0238">DNA-binding</keyword>
<dbReference type="GeneID" id="31234586"/>
<dbReference type="InterPro" id="IPR001867">
    <property type="entry name" value="OmpR/PhoB-type_DNA-bd"/>
</dbReference>
<feature type="region of interest" description="Disordered" evidence="7">
    <location>
        <begin position="298"/>
        <end position="319"/>
    </location>
</feature>
<dbReference type="CDD" id="cd15831">
    <property type="entry name" value="BTAD"/>
    <property type="match status" value="1"/>
</dbReference>
<evidence type="ECO:0000259" key="8">
    <source>
        <dbReference type="PROSITE" id="PS51755"/>
    </source>
</evidence>
<comment type="similarity">
    <text evidence="1">Belongs to the AfsR/DnrI/RedD regulatory family.</text>
</comment>
<evidence type="ECO:0000256" key="7">
    <source>
        <dbReference type="SAM" id="MobiDB-lite"/>
    </source>
</evidence>
<keyword evidence="2" id="KW-0902">Two-component regulatory system</keyword>
<evidence type="ECO:0000256" key="6">
    <source>
        <dbReference type="PROSITE-ProRule" id="PRU01091"/>
    </source>
</evidence>
<dbReference type="Gene3D" id="1.25.40.10">
    <property type="entry name" value="Tetratricopeptide repeat domain"/>
    <property type="match status" value="1"/>
</dbReference>
<dbReference type="PANTHER" id="PTHR35807">
    <property type="entry name" value="TRANSCRIPTIONAL REGULATOR REDD-RELATED"/>
    <property type="match status" value="1"/>
</dbReference>
<dbReference type="SUPFAM" id="SSF46894">
    <property type="entry name" value="C-terminal effector domain of the bipartite response regulators"/>
    <property type="match status" value="1"/>
</dbReference>